<protein>
    <submittedName>
        <fullName evidence="2">DUF6896 domain-containing protein</fullName>
    </submittedName>
</protein>
<evidence type="ECO:0000313" key="3">
    <source>
        <dbReference type="Proteomes" id="UP001597525"/>
    </source>
</evidence>
<organism evidence="2 3">
    <name type="scientific">Sphingobacterium bambusae</name>
    <dbReference type="NCBI Taxonomy" id="662858"/>
    <lineage>
        <taxon>Bacteria</taxon>
        <taxon>Pseudomonadati</taxon>
        <taxon>Bacteroidota</taxon>
        <taxon>Sphingobacteriia</taxon>
        <taxon>Sphingobacteriales</taxon>
        <taxon>Sphingobacteriaceae</taxon>
        <taxon>Sphingobacterium</taxon>
    </lineage>
</organism>
<evidence type="ECO:0000259" key="1">
    <source>
        <dbReference type="Pfam" id="PF21837"/>
    </source>
</evidence>
<dbReference type="Proteomes" id="UP001597525">
    <property type="component" value="Unassembled WGS sequence"/>
</dbReference>
<reference evidence="3" key="1">
    <citation type="journal article" date="2019" name="Int. J. Syst. Evol. Microbiol.">
        <title>The Global Catalogue of Microorganisms (GCM) 10K type strain sequencing project: providing services to taxonomists for standard genome sequencing and annotation.</title>
        <authorList>
            <consortium name="The Broad Institute Genomics Platform"/>
            <consortium name="The Broad Institute Genome Sequencing Center for Infectious Disease"/>
            <person name="Wu L."/>
            <person name="Ma J."/>
        </authorList>
    </citation>
    <scope>NUCLEOTIDE SEQUENCE [LARGE SCALE GENOMIC DNA]</scope>
    <source>
        <strain evidence="3">KCTC 22814</strain>
    </source>
</reference>
<evidence type="ECO:0000313" key="2">
    <source>
        <dbReference type="EMBL" id="MFD2969946.1"/>
    </source>
</evidence>
<sequence>MKDIELILVDYLAFIENFRVSLLEHTGKNFYNVKDKSGKIGDYFYHFHGAGCRLEKDNIVCEFDFLPQNEFPIKFSVWKFSEFINTNERWQHLKMELPELDVELKKLVFEKKLHLLDIGGVIFQIFQVENASPTLK</sequence>
<gene>
    <name evidence="2" type="ORF">ACFS7Y_21330</name>
</gene>
<proteinExistence type="predicted"/>
<dbReference type="RefSeq" id="WP_320183431.1">
    <property type="nucleotide sequence ID" value="NZ_CP138332.1"/>
</dbReference>
<dbReference type="InterPro" id="IPR054191">
    <property type="entry name" value="DUF6896"/>
</dbReference>
<dbReference type="Pfam" id="PF21837">
    <property type="entry name" value="DUF6896"/>
    <property type="match status" value="1"/>
</dbReference>
<name>A0ABW6BNV1_9SPHI</name>
<comment type="caution">
    <text evidence="2">The sequence shown here is derived from an EMBL/GenBank/DDBJ whole genome shotgun (WGS) entry which is preliminary data.</text>
</comment>
<dbReference type="EMBL" id="JBHUPB010000015">
    <property type="protein sequence ID" value="MFD2969946.1"/>
    <property type="molecule type" value="Genomic_DNA"/>
</dbReference>
<accession>A0ABW6BNV1</accession>
<feature type="domain" description="DUF6896" evidence="1">
    <location>
        <begin position="23"/>
        <end position="116"/>
    </location>
</feature>
<keyword evidence="3" id="KW-1185">Reference proteome</keyword>